<evidence type="ECO:0000256" key="6">
    <source>
        <dbReference type="ARBA" id="ARBA00023157"/>
    </source>
</evidence>
<evidence type="ECO:0000256" key="5">
    <source>
        <dbReference type="ARBA" id="ARBA00023049"/>
    </source>
</evidence>
<dbReference type="Pfam" id="PF01400">
    <property type="entry name" value="Astacin"/>
    <property type="match status" value="1"/>
</dbReference>
<dbReference type="PANTHER" id="PTHR10127">
    <property type="entry name" value="DISCOIDIN, CUB, EGF, LAMININ , AND ZINC METALLOPROTEASE DOMAIN CONTAINING"/>
    <property type="match status" value="1"/>
</dbReference>
<evidence type="ECO:0000256" key="9">
    <source>
        <dbReference type="SAM" id="MobiDB-lite"/>
    </source>
</evidence>
<dbReference type="PANTHER" id="PTHR10127:SF780">
    <property type="entry name" value="METALLOENDOPEPTIDASE"/>
    <property type="match status" value="1"/>
</dbReference>
<keyword evidence="1 7" id="KW-0645">Protease</keyword>
<dbReference type="WBParaSite" id="TCNE_0000152201-mRNA-1">
    <property type="protein sequence ID" value="TCNE_0000152201-mRNA-1"/>
    <property type="gene ID" value="TCNE_0000152201"/>
</dbReference>
<dbReference type="InterPro" id="IPR034035">
    <property type="entry name" value="Astacin-like_dom"/>
</dbReference>
<feature type="binding site" evidence="7">
    <location>
        <position position="155"/>
    </location>
    <ligand>
        <name>Zn(2+)</name>
        <dbReference type="ChEBI" id="CHEBI:29105"/>
        <note>catalytic</note>
    </ligand>
</feature>
<feature type="region of interest" description="Disordered" evidence="9">
    <location>
        <begin position="1"/>
        <end position="35"/>
    </location>
</feature>
<dbReference type="InterPro" id="IPR024079">
    <property type="entry name" value="MetalloPept_cat_dom_sf"/>
</dbReference>
<evidence type="ECO:0000256" key="3">
    <source>
        <dbReference type="ARBA" id="ARBA00022801"/>
    </source>
</evidence>
<evidence type="ECO:0000256" key="1">
    <source>
        <dbReference type="ARBA" id="ARBA00022670"/>
    </source>
</evidence>
<keyword evidence="3 7" id="KW-0378">Hydrolase</keyword>
<dbReference type="InterPro" id="IPR006026">
    <property type="entry name" value="Peptidase_Metallo"/>
</dbReference>
<evidence type="ECO:0000256" key="4">
    <source>
        <dbReference type="ARBA" id="ARBA00022833"/>
    </source>
</evidence>
<dbReference type="SMART" id="SM00235">
    <property type="entry name" value="ZnMc"/>
    <property type="match status" value="1"/>
</dbReference>
<evidence type="ECO:0000259" key="10">
    <source>
        <dbReference type="PROSITE" id="PS51864"/>
    </source>
</evidence>
<comment type="cofactor">
    <cofactor evidence="7 8">
        <name>Zn(2+)</name>
        <dbReference type="ChEBI" id="CHEBI:29105"/>
    </cofactor>
    <text evidence="7 8">Binds 1 zinc ion per subunit.</text>
</comment>
<dbReference type="CDD" id="cd04280">
    <property type="entry name" value="ZnMc_astacin_like"/>
    <property type="match status" value="1"/>
</dbReference>
<dbReference type="PROSITE" id="PS51864">
    <property type="entry name" value="ASTACIN"/>
    <property type="match status" value="1"/>
</dbReference>
<dbReference type="GO" id="GO:0006508">
    <property type="term" value="P:proteolysis"/>
    <property type="evidence" value="ECO:0007669"/>
    <property type="project" value="UniProtKB-KW"/>
</dbReference>
<evidence type="ECO:0000313" key="12">
    <source>
        <dbReference type="WBParaSite" id="TCNE_0000152201-mRNA-1"/>
    </source>
</evidence>
<protein>
    <recommendedName>
        <fullName evidence="8">Metalloendopeptidase</fullName>
        <ecNumber evidence="8">3.4.24.-</ecNumber>
    </recommendedName>
</protein>
<name>A0A183TZ53_TOXCA</name>
<keyword evidence="4 7" id="KW-0862">Zinc</keyword>
<dbReference type="EC" id="3.4.24.-" evidence="8"/>
<feature type="active site" evidence="7">
    <location>
        <position position="152"/>
    </location>
</feature>
<feature type="domain" description="Peptidase M12A" evidence="10">
    <location>
        <begin position="52"/>
        <end position="253"/>
    </location>
</feature>
<dbReference type="InterPro" id="IPR001506">
    <property type="entry name" value="Peptidase_M12A"/>
</dbReference>
<evidence type="ECO:0000256" key="7">
    <source>
        <dbReference type="PROSITE-ProRule" id="PRU01211"/>
    </source>
</evidence>
<feature type="binding site" evidence="7">
    <location>
        <position position="161"/>
    </location>
    <ligand>
        <name>Zn(2+)</name>
        <dbReference type="ChEBI" id="CHEBI:29105"/>
        <note>catalytic</note>
    </ligand>
</feature>
<dbReference type="SUPFAM" id="SSF55486">
    <property type="entry name" value="Metalloproteases ('zincins'), catalytic domain"/>
    <property type="match status" value="1"/>
</dbReference>
<accession>A0A183TZ53</accession>
<evidence type="ECO:0000256" key="2">
    <source>
        <dbReference type="ARBA" id="ARBA00022723"/>
    </source>
</evidence>
<sequence length="386" mass="43875">LQHIDNSLPDSKTPVKDVIHNHNSADSSDKSGKDERQFHAEDVTAMAMLLFESILNIIGHLTAQTNDLETSIGVFHEISVRKHFRLAEIMEGMQQFAKVSCIRFEPKRDDDVDYVYIYPLTTVCGSKIGRVGGEQALVLSPRCSNKRTILHEMMHAIGFHHEHNRADRDDYVDINERFIQPGAEDEFKKRTLDEIDHLGMEYDYSSIMHYGKRTFAAGRWPPMWPKKNGVEIGNKQEFSETDIKKINIYYECPQEAPPHTPEPDPACVDEVPYCEPYFRICGEYPDDLGPKCKKTCELCGKQKRKSYEFVNTEYVGQNCKKMKTVSKFTYGMIPLISQSPIASSAPNANKIEAAKDFYYQNIVKQPLASPLAQASVAKANEPRVNG</sequence>
<evidence type="ECO:0000256" key="8">
    <source>
        <dbReference type="RuleBase" id="RU361183"/>
    </source>
</evidence>
<feature type="compositionally biased region" description="Polar residues" evidence="9">
    <location>
        <begin position="1"/>
        <end position="10"/>
    </location>
</feature>
<dbReference type="Proteomes" id="UP000050794">
    <property type="component" value="Unassembled WGS sequence"/>
</dbReference>
<keyword evidence="11" id="KW-1185">Reference proteome</keyword>
<dbReference type="Gene3D" id="3.40.390.10">
    <property type="entry name" value="Collagenase (Catalytic Domain)"/>
    <property type="match status" value="1"/>
</dbReference>
<dbReference type="GO" id="GO:0008270">
    <property type="term" value="F:zinc ion binding"/>
    <property type="evidence" value="ECO:0007669"/>
    <property type="project" value="UniProtKB-UniRule"/>
</dbReference>
<keyword evidence="5 7" id="KW-0482">Metalloprotease</keyword>
<proteinExistence type="predicted"/>
<keyword evidence="6" id="KW-1015">Disulfide bond</keyword>
<dbReference type="GO" id="GO:0004222">
    <property type="term" value="F:metalloendopeptidase activity"/>
    <property type="evidence" value="ECO:0007669"/>
    <property type="project" value="UniProtKB-UniRule"/>
</dbReference>
<reference evidence="12" key="1">
    <citation type="submission" date="2016-06" db="UniProtKB">
        <authorList>
            <consortium name="WormBaseParasite"/>
        </authorList>
    </citation>
    <scope>IDENTIFICATION</scope>
</reference>
<feature type="binding site" evidence="7">
    <location>
        <position position="151"/>
    </location>
    <ligand>
        <name>Zn(2+)</name>
        <dbReference type="ChEBI" id="CHEBI:29105"/>
        <note>catalytic</note>
    </ligand>
</feature>
<dbReference type="AlphaFoldDB" id="A0A183TZ53"/>
<organism evidence="11 12">
    <name type="scientific">Toxocara canis</name>
    <name type="common">Canine roundworm</name>
    <dbReference type="NCBI Taxonomy" id="6265"/>
    <lineage>
        <taxon>Eukaryota</taxon>
        <taxon>Metazoa</taxon>
        <taxon>Ecdysozoa</taxon>
        <taxon>Nematoda</taxon>
        <taxon>Chromadorea</taxon>
        <taxon>Rhabditida</taxon>
        <taxon>Spirurina</taxon>
        <taxon>Ascaridomorpha</taxon>
        <taxon>Ascaridoidea</taxon>
        <taxon>Toxocaridae</taxon>
        <taxon>Toxocara</taxon>
    </lineage>
</organism>
<dbReference type="PRINTS" id="PR00480">
    <property type="entry name" value="ASTACIN"/>
</dbReference>
<comment type="caution">
    <text evidence="7">Lacks conserved residue(s) required for the propagation of feature annotation.</text>
</comment>
<keyword evidence="2 7" id="KW-0479">Metal-binding</keyword>
<evidence type="ECO:0000313" key="11">
    <source>
        <dbReference type="Proteomes" id="UP000050794"/>
    </source>
</evidence>